<dbReference type="RefSeq" id="WP_229570699.1">
    <property type="nucleotide sequence ID" value="NZ_AP025226.1"/>
</dbReference>
<dbReference type="Proteomes" id="UP001319921">
    <property type="component" value="Chromosome"/>
</dbReference>
<gene>
    <name evidence="1" type="ORF">SACC_30540</name>
</gene>
<protein>
    <submittedName>
        <fullName evidence="1">Uncharacterized protein</fullName>
    </submittedName>
</protein>
<dbReference type="AlphaFoldDB" id="A0AAQ4CW56"/>
<reference evidence="1 2" key="1">
    <citation type="journal article" date="2022" name="Microbiol. Resour. Announc.">
        <title>Complete Genome Sequence of the Hyperthermophilic and Acidophilic Archaeon Saccharolobus caldissimus Strain HS-3T.</title>
        <authorList>
            <person name="Sakai H.D."/>
            <person name="Kurosawa N."/>
        </authorList>
    </citation>
    <scope>NUCLEOTIDE SEQUENCE [LARGE SCALE GENOMIC DNA]</scope>
    <source>
        <strain evidence="1 2">JCM32116</strain>
    </source>
</reference>
<accession>A0AAQ4CW56</accession>
<dbReference type="EMBL" id="AP025226">
    <property type="protein sequence ID" value="BDC00038.1"/>
    <property type="molecule type" value="Genomic_DNA"/>
</dbReference>
<dbReference type="GeneID" id="68867777"/>
<evidence type="ECO:0000313" key="2">
    <source>
        <dbReference type="Proteomes" id="UP001319921"/>
    </source>
</evidence>
<dbReference type="KEGG" id="scas:SACC_30540"/>
<keyword evidence="2" id="KW-1185">Reference proteome</keyword>
<organism evidence="1 2">
    <name type="scientific">Saccharolobus caldissimus</name>
    <dbReference type="NCBI Taxonomy" id="1702097"/>
    <lineage>
        <taxon>Archaea</taxon>
        <taxon>Thermoproteota</taxon>
        <taxon>Thermoprotei</taxon>
        <taxon>Sulfolobales</taxon>
        <taxon>Sulfolobaceae</taxon>
        <taxon>Saccharolobus</taxon>
    </lineage>
</organism>
<name>A0AAQ4CW56_9CREN</name>
<proteinExistence type="predicted"/>
<sequence length="290" mass="33946">MVYRQCIRWKKGLVNTQCEIEVQVSDDNEVYVIKNGIVKRVKSENDILPYINAISPAFRAIVLSKLDVNMAENLYKLVYKTQTFKEIRKVSERTYSIWNGPYPSFITFLNLPPDTIKYLPPSRIIEIDPQYYVHIEPLHKVTEKYSEWANDTAYFYGQQMCIALRGCISFGDEAYSIKTIDQDLNVIKLWLFYIIFGSGNIVVNNSVQNLEKFIMLRYDKGFEVLDSNEEAGKLEIEADSRKIRILINNDEIFSVDYTSSHYIKFTYPLSWKSRYAISDFISSLKMWKNS</sequence>
<evidence type="ECO:0000313" key="1">
    <source>
        <dbReference type="EMBL" id="BDC00038.1"/>
    </source>
</evidence>